<dbReference type="Proteomes" id="UP000827721">
    <property type="component" value="Unassembled WGS sequence"/>
</dbReference>
<feature type="compositionally biased region" description="Low complexity" evidence="1">
    <location>
        <begin position="218"/>
        <end position="227"/>
    </location>
</feature>
<evidence type="ECO:0000313" key="3">
    <source>
        <dbReference type="Proteomes" id="UP000827721"/>
    </source>
</evidence>
<feature type="compositionally biased region" description="Basic and acidic residues" evidence="1">
    <location>
        <begin position="75"/>
        <end position="87"/>
    </location>
</feature>
<feature type="compositionally biased region" description="Basic and acidic residues" evidence="1">
    <location>
        <begin position="46"/>
        <end position="68"/>
    </location>
</feature>
<feature type="compositionally biased region" description="Low complexity" evidence="1">
    <location>
        <begin position="125"/>
        <end position="136"/>
    </location>
</feature>
<reference evidence="2 3" key="1">
    <citation type="submission" date="2021-02" db="EMBL/GenBank/DDBJ databases">
        <title>Plant Genome Project.</title>
        <authorList>
            <person name="Zhang R.-G."/>
        </authorList>
    </citation>
    <scope>NUCLEOTIDE SEQUENCE [LARGE SCALE GENOMIC DNA]</scope>
    <source>
        <tissue evidence="2">Leaves</tissue>
    </source>
</reference>
<feature type="compositionally biased region" description="Basic and acidic residues" evidence="1">
    <location>
        <begin position="139"/>
        <end position="163"/>
    </location>
</feature>
<gene>
    <name evidence="2" type="ORF">JRO89_XS03G0215900</name>
</gene>
<evidence type="ECO:0000256" key="1">
    <source>
        <dbReference type="SAM" id="MobiDB-lite"/>
    </source>
</evidence>
<protein>
    <submittedName>
        <fullName evidence="2">Uncharacterized protein</fullName>
    </submittedName>
</protein>
<accession>A0ABQ8IB40</accession>
<name>A0ABQ8IB40_9ROSI</name>
<feature type="region of interest" description="Disordered" evidence="1">
    <location>
        <begin position="324"/>
        <end position="349"/>
    </location>
</feature>
<organism evidence="2 3">
    <name type="scientific">Xanthoceras sorbifolium</name>
    <dbReference type="NCBI Taxonomy" id="99658"/>
    <lineage>
        <taxon>Eukaryota</taxon>
        <taxon>Viridiplantae</taxon>
        <taxon>Streptophyta</taxon>
        <taxon>Embryophyta</taxon>
        <taxon>Tracheophyta</taxon>
        <taxon>Spermatophyta</taxon>
        <taxon>Magnoliopsida</taxon>
        <taxon>eudicotyledons</taxon>
        <taxon>Gunneridae</taxon>
        <taxon>Pentapetalae</taxon>
        <taxon>rosids</taxon>
        <taxon>malvids</taxon>
        <taxon>Sapindales</taxon>
        <taxon>Sapindaceae</taxon>
        <taxon>Xanthoceroideae</taxon>
        <taxon>Xanthoceras</taxon>
    </lineage>
</organism>
<feature type="compositionally biased region" description="Polar residues" evidence="1">
    <location>
        <begin position="104"/>
        <end position="115"/>
    </location>
</feature>
<comment type="caution">
    <text evidence="2">The sequence shown here is derived from an EMBL/GenBank/DDBJ whole genome shotgun (WGS) entry which is preliminary data.</text>
</comment>
<keyword evidence="3" id="KW-1185">Reference proteome</keyword>
<proteinExistence type="predicted"/>
<feature type="region of interest" description="Disordered" evidence="1">
    <location>
        <begin position="882"/>
        <end position="923"/>
    </location>
</feature>
<feature type="compositionally biased region" description="Low complexity" evidence="1">
    <location>
        <begin position="1"/>
        <end position="12"/>
    </location>
</feature>
<feature type="compositionally biased region" description="Polar residues" evidence="1">
    <location>
        <begin position="882"/>
        <end position="903"/>
    </location>
</feature>
<feature type="compositionally biased region" description="Basic and acidic residues" evidence="1">
    <location>
        <begin position="324"/>
        <end position="333"/>
    </location>
</feature>
<feature type="region of interest" description="Disordered" evidence="1">
    <location>
        <begin position="1"/>
        <end position="230"/>
    </location>
</feature>
<dbReference type="EMBL" id="JAFEMO010000003">
    <property type="protein sequence ID" value="KAH7573858.1"/>
    <property type="molecule type" value="Genomic_DNA"/>
</dbReference>
<evidence type="ECO:0000313" key="2">
    <source>
        <dbReference type="EMBL" id="KAH7573858.1"/>
    </source>
</evidence>
<sequence>MGNEMGNNNSSGLQEEENTRDQGRYLQEAGHGDGAQLENHIVPVGESKDYREIETGLDSDVPKAEAESHFVNQIFDEKEKGETEVHHPAGSPKVEVKSNDESGDGTSEIQPASSSEDSKDHEKPLQSSLEENLSQLTDVKLEKQTSIKKEDKEMDNSTFDEKSSTNNPDPQELVDSESDQPNKLDEIQANPSVQDCNESPLENEKKGHPIGDNISQDTGTSSVSVSGATQEVEIKRDDLRVKEMASQEEELFCEERLEIKGDKIGDDLGQKSLVTSEFHSGVEIKCNGESEAISADKSINSHLDVSESIDNCVAFTAETISIRKESEHGENKPDPCPAQSCEESVKGSEIDNANVSQAELVIESECEHNDKRATDCTSDSGSNKDCIEVANVSQSELVMIEPEAVNNEKRATDYASSDPGIKKDSIEEANVFQSELVVIEPEVLHNEKRATDYASSDPGINKDSNEANVSQSELVMIEPEAVNNEQRATDYASSDPGIDKDSIEEANVSQSELVMIKPESHNSGTRSTDYTFCNSGIKNCTEEAKVAENGHLIDVHINNQNEDSAEQHNDSTEEALTVPESGVVLAESSLMPCKVEEVLKEKKIIEGIEEKNEASYGIENNTGVRGSGNQCMPPTLPVEQAEAFFSLPLVQPQDNQQNIESESEKIKSSYESISELKQENCGEFLVTEVSSFDSKNLMAEALLSVAELTVEKPGQDVSEYTIKPAVTVSESNPPAITLSGQCAKDHETPAFSSESYQAQESVGRYSTESNPNGSNIQAQMQKSPSFGLDLRIEARSEESDRTPLLYQDKTAIGDFSTQAYISLGNNSIEHTQDGQDNTTLEYQAMPVEEKVVWIERSDSEKSKTPSLGFLKEEEETRMLMITPQNQDNNNTAATRKENNQVLNLGSKEARSTTSPKSKEKRKHRSSLFTNCMCCTTVIN</sequence>